<feature type="transmembrane region" description="Helical" evidence="1">
    <location>
        <begin position="285"/>
        <end position="306"/>
    </location>
</feature>
<dbReference type="RefSeq" id="WP_128201049.1">
    <property type="nucleotide sequence ID" value="NZ_SACT01000010.1"/>
</dbReference>
<organism evidence="2 3">
    <name type="scientific">Rubrivivax albus</name>
    <dbReference type="NCBI Taxonomy" id="2499835"/>
    <lineage>
        <taxon>Bacteria</taxon>
        <taxon>Pseudomonadati</taxon>
        <taxon>Pseudomonadota</taxon>
        <taxon>Betaproteobacteria</taxon>
        <taxon>Burkholderiales</taxon>
        <taxon>Sphaerotilaceae</taxon>
        <taxon>Rubrivivax</taxon>
    </lineage>
</organism>
<dbReference type="Proteomes" id="UP000288178">
    <property type="component" value="Unassembled WGS sequence"/>
</dbReference>
<gene>
    <name evidence="2" type="ORF">ENE75_22920</name>
</gene>
<evidence type="ECO:0000313" key="3">
    <source>
        <dbReference type="Proteomes" id="UP000288178"/>
    </source>
</evidence>
<dbReference type="OrthoDB" id="1117124at2"/>
<keyword evidence="1" id="KW-0472">Membrane</keyword>
<accession>A0A3S2WQW9</accession>
<feature type="transmembrane region" description="Helical" evidence="1">
    <location>
        <begin position="318"/>
        <end position="338"/>
    </location>
</feature>
<keyword evidence="3" id="KW-1185">Reference proteome</keyword>
<comment type="caution">
    <text evidence="2">The sequence shown here is derived from an EMBL/GenBank/DDBJ whole genome shotgun (WGS) entry which is preliminary data.</text>
</comment>
<sequence length="435" mass="43509">MNNTRDWRDAVYERLAGDDDGRVCAAISDDACREAPGNFLRLGAANALTALADSVASAKTTLPWLLAQVGSPAGLTALLVPLRESGSMLPQLLLGAAVRRMPVRKHVWVACAVVQALSLAGMAAAALWLQGLAAGAAVVACLAVFSLARAGGSMSYKDVLGKTIPKTRRGRLSGWIAALAGGGALAIGAALAGLSAQAPLTLFAALLAAAAGCWLVAAAVFARIVEAPGASEGAAGGWAAVLASLRLLRDDLALRRFVAARALALGSALSAPLVVALARDAQGGGVGWLGLFIALEGVAALVSAPLWGRWADDDSPRVFTLASGAAGVLAIAAATLVAAGAPPAWQAAGLPLLFLGLGVAHAGVRLARKTYLVDIATGDRRTEYTAVSNSVIGLVLLGAGALGALAASVSIPATLIMLGLGSLAGAALARRWAPA</sequence>
<feature type="transmembrane region" description="Helical" evidence="1">
    <location>
        <begin position="200"/>
        <end position="222"/>
    </location>
</feature>
<name>A0A3S2WQW9_9BURK</name>
<proteinExistence type="predicted"/>
<feature type="transmembrane region" description="Helical" evidence="1">
    <location>
        <begin position="132"/>
        <end position="151"/>
    </location>
</feature>
<feature type="transmembrane region" description="Helical" evidence="1">
    <location>
        <begin position="344"/>
        <end position="364"/>
    </location>
</feature>
<feature type="transmembrane region" description="Helical" evidence="1">
    <location>
        <begin position="107"/>
        <end position="126"/>
    </location>
</feature>
<dbReference type="AlphaFoldDB" id="A0A3S2WQW9"/>
<evidence type="ECO:0000313" key="2">
    <source>
        <dbReference type="EMBL" id="RVT48534.1"/>
    </source>
</evidence>
<keyword evidence="1" id="KW-1133">Transmembrane helix</keyword>
<feature type="transmembrane region" description="Helical" evidence="1">
    <location>
        <begin position="258"/>
        <end position="279"/>
    </location>
</feature>
<protein>
    <submittedName>
        <fullName evidence="2">MFS transporter</fullName>
    </submittedName>
</protein>
<dbReference type="SUPFAM" id="SSF103473">
    <property type="entry name" value="MFS general substrate transporter"/>
    <property type="match status" value="1"/>
</dbReference>
<dbReference type="InterPro" id="IPR052528">
    <property type="entry name" value="Sugar_transport-like"/>
</dbReference>
<feature type="transmembrane region" description="Helical" evidence="1">
    <location>
        <begin position="384"/>
        <end position="405"/>
    </location>
</feature>
<dbReference type="PANTHER" id="PTHR23526">
    <property type="entry name" value="INTEGRAL MEMBRANE TRANSPORT PROTEIN-RELATED"/>
    <property type="match status" value="1"/>
</dbReference>
<reference evidence="2 3" key="1">
    <citation type="submission" date="2019-01" db="EMBL/GenBank/DDBJ databases">
        <authorList>
            <person name="Chen W.-M."/>
        </authorList>
    </citation>
    <scope>NUCLEOTIDE SEQUENCE [LARGE SCALE GENOMIC DNA]</scope>
    <source>
        <strain evidence="2 3">ICH-3</strain>
    </source>
</reference>
<dbReference type="PANTHER" id="PTHR23526:SF2">
    <property type="entry name" value="MAJOR FACILITATOR SUPERFAMILY (MFS) PROFILE DOMAIN-CONTAINING PROTEIN"/>
    <property type="match status" value="1"/>
</dbReference>
<evidence type="ECO:0000256" key="1">
    <source>
        <dbReference type="SAM" id="Phobius"/>
    </source>
</evidence>
<feature type="transmembrane region" description="Helical" evidence="1">
    <location>
        <begin position="172"/>
        <end position="194"/>
    </location>
</feature>
<dbReference type="Gene3D" id="1.20.1250.20">
    <property type="entry name" value="MFS general substrate transporter like domains"/>
    <property type="match status" value="2"/>
</dbReference>
<dbReference type="EMBL" id="SACT01000010">
    <property type="protein sequence ID" value="RVT48534.1"/>
    <property type="molecule type" value="Genomic_DNA"/>
</dbReference>
<keyword evidence="1" id="KW-0812">Transmembrane</keyword>
<feature type="transmembrane region" description="Helical" evidence="1">
    <location>
        <begin position="411"/>
        <end position="429"/>
    </location>
</feature>
<dbReference type="InterPro" id="IPR036259">
    <property type="entry name" value="MFS_trans_sf"/>
</dbReference>